<name>W3XBW8_PESFW</name>
<evidence type="ECO:0000313" key="1">
    <source>
        <dbReference type="EMBL" id="ETS82927.1"/>
    </source>
</evidence>
<dbReference type="InParanoid" id="W3XBW8"/>
<evidence type="ECO:0008006" key="3">
    <source>
        <dbReference type="Google" id="ProtNLM"/>
    </source>
</evidence>
<dbReference type="Proteomes" id="UP000030651">
    <property type="component" value="Unassembled WGS sequence"/>
</dbReference>
<evidence type="ECO:0000313" key="2">
    <source>
        <dbReference type="Proteomes" id="UP000030651"/>
    </source>
</evidence>
<proteinExistence type="predicted"/>
<dbReference type="AlphaFoldDB" id="W3XBW8"/>
<sequence length="698" mass="78853">MDPISALGAAAAGAQFVGIAVKTLLGAAKLFQGIKDDPKRAVELLAWIEEELISMQRLLHPDSPVFASLTTAQYVQVAPCAINARKALDKVKLVLSPLVDDIGRLKDRDDLGKKIMLLWKSLFTMKMMKDIESNLDTIRMLNATLLRELQICGFETQSLLREQSAQVFSIVVELSKRDGELLRSMEQFSTLQRQTLEETRLSKDALVHTLHALREAENDRYQELLCVQMTQFQAMQSMFRPQIDTTETLSKVGTDNKSSSNDLDSGITSKQIVKRKSKIQSSKSLRCKCYRNKFSSVHTFRILAFRTDWQPVQERPDILSPASWEPGALLTRNYKAKSVFFQLVWNGKKAKDRLAGVVRGIEEAVCSGVASYSDMDERGCTLLTELTLLFAYLGEVIFDVDYEMLQLFQMAFSSKLDPTTRFSEFSDGRSYGVLFHATPHLTLGATIVNYASSMGKISASLYEAFLEYEGLAESSSGIAGNAHLWKAITSDPSLSEALGYSDLSLAVISRSMERLEKCVYLSSGDRSSDHQTYSPLQLALGWPEGLQLLIDNDYGNVFRAFQLACQFRDIKSAATILSSKDVTLFTARPYWDNLDAILPPRKVPLHYFRYCGDDEADIAFKNDLEKSRDDEWHATLEEAGYKEWNFQDVIWDHCTKVLLKAHAYRQRVAAWKRHGLVSKPRFGRLQPMKFSQKQPEEE</sequence>
<accession>W3XBW8</accession>
<dbReference type="OrthoDB" id="5242853at2759"/>
<keyword evidence="2" id="KW-1185">Reference proteome</keyword>
<gene>
    <name evidence="1" type="ORF">PFICI_04803</name>
</gene>
<protein>
    <recommendedName>
        <fullName evidence="3">Fungal N-terminal domain-containing protein</fullName>
    </recommendedName>
</protein>
<dbReference type="HOGENOM" id="CLU_394880_0_0_1"/>
<dbReference type="KEGG" id="pfy:PFICI_04803"/>
<dbReference type="RefSeq" id="XP_007831575.1">
    <property type="nucleotide sequence ID" value="XM_007833384.1"/>
</dbReference>
<organism evidence="1 2">
    <name type="scientific">Pestalotiopsis fici (strain W106-1 / CGMCC3.15140)</name>
    <dbReference type="NCBI Taxonomy" id="1229662"/>
    <lineage>
        <taxon>Eukaryota</taxon>
        <taxon>Fungi</taxon>
        <taxon>Dikarya</taxon>
        <taxon>Ascomycota</taxon>
        <taxon>Pezizomycotina</taxon>
        <taxon>Sordariomycetes</taxon>
        <taxon>Xylariomycetidae</taxon>
        <taxon>Amphisphaeriales</taxon>
        <taxon>Sporocadaceae</taxon>
        <taxon>Pestalotiopsis</taxon>
    </lineage>
</organism>
<reference evidence="2" key="1">
    <citation type="journal article" date="2015" name="BMC Genomics">
        <title>Genomic and transcriptomic analysis of the endophytic fungus Pestalotiopsis fici reveals its lifestyle and high potential for synthesis of natural products.</title>
        <authorList>
            <person name="Wang X."/>
            <person name="Zhang X."/>
            <person name="Liu L."/>
            <person name="Xiang M."/>
            <person name="Wang W."/>
            <person name="Sun X."/>
            <person name="Che Y."/>
            <person name="Guo L."/>
            <person name="Liu G."/>
            <person name="Guo L."/>
            <person name="Wang C."/>
            <person name="Yin W.B."/>
            <person name="Stadler M."/>
            <person name="Zhang X."/>
            <person name="Liu X."/>
        </authorList>
    </citation>
    <scope>NUCLEOTIDE SEQUENCE [LARGE SCALE GENOMIC DNA]</scope>
    <source>
        <strain evidence="2">W106-1 / CGMCC3.15140</strain>
    </source>
</reference>
<dbReference type="GeneID" id="19269816"/>
<dbReference type="EMBL" id="KI912111">
    <property type="protein sequence ID" value="ETS82927.1"/>
    <property type="molecule type" value="Genomic_DNA"/>
</dbReference>